<evidence type="ECO:0000259" key="6">
    <source>
        <dbReference type="PROSITE" id="PS50850"/>
    </source>
</evidence>
<gene>
    <name evidence="7" type="ORF">UFOPK1693_01009</name>
</gene>
<accession>A0A6J6EKR1</accession>
<dbReference type="PANTHER" id="PTHR23519">
    <property type="entry name" value="AUTOPHAGY-RELATED PROTEIN 22"/>
    <property type="match status" value="1"/>
</dbReference>
<dbReference type="SUPFAM" id="SSF103473">
    <property type="entry name" value="MFS general substrate transporter"/>
    <property type="match status" value="1"/>
</dbReference>
<evidence type="ECO:0000256" key="1">
    <source>
        <dbReference type="ARBA" id="ARBA00004127"/>
    </source>
</evidence>
<feature type="transmembrane region" description="Helical" evidence="5">
    <location>
        <begin position="338"/>
        <end position="360"/>
    </location>
</feature>
<dbReference type="GO" id="GO:0022857">
    <property type="term" value="F:transmembrane transporter activity"/>
    <property type="evidence" value="ECO:0007669"/>
    <property type="project" value="InterPro"/>
</dbReference>
<dbReference type="InterPro" id="IPR036259">
    <property type="entry name" value="MFS_trans_sf"/>
</dbReference>
<evidence type="ECO:0000256" key="5">
    <source>
        <dbReference type="SAM" id="Phobius"/>
    </source>
</evidence>
<evidence type="ECO:0000256" key="3">
    <source>
        <dbReference type="ARBA" id="ARBA00022989"/>
    </source>
</evidence>
<name>A0A6J6EKR1_9ZZZZ</name>
<dbReference type="GO" id="GO:0012505">
    <property type="term" value="C:endomembrane system"/>
    <property type="evidence" value="ECO:0007669"/>
    <property type="project" value="UniProtKB-SubCell"/>
</dbReference>
<feature type="transmembrane region" description="Helical" evidence="5">
    <location>
        <begin position="408"/>
        <end position="427"/>
    </location>
</feature>
<dbReference type="PANTHER" id="PTHR23519:SF1">
    <property type="entry name" value="AUTOPHAGY-RELATED PROTEIN 22"/>
    <property type="match status" value="1"/>
</dbReference>
<keyword evidence="2 5" id="KW-0812">Transmembrane</keyword>
<feature type="transmembrane region" description="Helical" evidence="5">
    <location>
        <begin position="53"/>
        <end position="72"/>
    </location>
</feature>
<feature type="transmembrane region" description="Helical" evidence="5">
    <location>
        <begin position="381"/>
        <end position="402"/>
    </location>
</feature>
<dbReference type="EMBL" id="CAEZTO010000022">
    <property type="protein sequence ID" value="CAB4575979.1"/>
    <property type="molecule type" value="Genomic_DNA"/>
</dbReference>
<dbReference type="Pfam" id="PF07690">
    <property type="entry name" value="MFS_1"/>
    <property type="match status" value="1"/>
</dbReference>
<evidence type="ECO:0000313" key="7">
    <source>
        <dbReference type="EMBL" id="CAB4575979.1"/>
    </source>
</evidence>
<dbReference type="AlphaFoldDB" id="A0A6J6EKR1"/>
<feature type="transmembrane region" description="Helical" evidence="5">
    <location>
        <begin position="84"/>
        <end position="103"/>
    </location>
</feature>
<dbReference type="InterPro" id="IPR050495">
    <property type="entry name" value="ATG22/LtaA_families"/>
</dbReference>
<feature type="transmembrane region" description="Helical" evidence="5">
    <location>
        <begin position="191"/>
        <end position="210"/>
    </location>
</feature>
<feature type="transmembrane region" description="Helical" evidence="5">
    <location>
        <begin position="109"/>
        <end position="129"/>
    </location>
</feature>
<reference evidence="7" key="1">
    <citation type="submission" date="2020-05" db="EMBL/GenBank/DDBJ databases">
        <authorList>
            <person name="Chiriac C."/>
            <person name="Salcher M."/>
            <person name="Ghai R."/>
            <person name="Kavagutti S V."/>
        </authorList>
    </citation>
    <scope>NUCLEOTIDE SEQUENCE</scope>
</reference>
<proteinExistence type="predicted"/>
<evidence type="ECO:0000256" key="4">
    <source>
        <dbReference type="ARBA" id="ARBA00023136"/>
    </source>
</evidence>
<keyword evidence="3 5" id="KW-1133">Transmembrane helix</keyword>
<feature type="transmembrane region" description="Helical" evidence="5">
    <location>
        <begin position="150"/>
        <end position="171"/>
    </location>
</feature>
<dbReference type="PROSITE" id="PS50850">
    <property type="entry name" value="MFS"/>
    <property type="match status" value="1"/>
</dbReference>
<feature type="domain" description="Major facilitator superfamily (MFS) profile" evidence="6">
    <location>
        <begin position="1"/>
        <end position="434"/>
    </location>
</feature>
<dbReference type="InterPro" id="IPR011701">
    <property type="entry name" value="MFS"/>
</dbReference>
<keyword evidence="4 5" id="KW-0472">Membrane</keyword>
<feature type="transmembrane region" description="Helical" evidence="5">
    <location>
        <begin position="311"/>
        <end position="332"/>
    </location>
</feature>
<feature type="transmembrane region" description="Helical" evidence="5">
    <location>
        <begin position="258"/>
        <end position="276"/>
    </location>
</feature>
<sequence length="438" mass="47105">MTNSAVEKKPRGTFAWALWDWAEQPFPTIFSTFIFPIYITSAAFGPEEDTSRALGLAATLAGIAVAIVAPVFGRRSDEAGRRKFWLFINTLVLAGVMASLFFIEPTVEMLWLGLIIFSFGGFVQEIAFINYYAMLKQVTTPSNIGKVSGFAWGLGYIGGIVLLLISLVGFIQTDTPWFGIPTEDALNVRSVFLFSAVWFIVFSIPLFLTVPEVPEKPNRVKENIIESYFKLWEQLKSLYKQAPETLKFLIASAIYRDGLSGVFAFGGALGALAFGFELAEVILFGIAANVMAGIGAAIGGVLDDKIGGKRVIMASLIGLTIAGFGVFAFASLGPITYWIGGLALTLFVGPAQASSRAFVARFTPPGRDGEVMGLYMTTGRAVSFLSPLLWTTSISIALSMGINNAEATVWGILGLMVVLVAGILLLARVSPNPQVIAN</sequence>
<dbReference type="InterPro" id="IPR020846">
    <property type="entry name" value="MFS_dom"/>
</dbReference>
<protein>
    <submittedName>
        <fullName evidence="7">Unannotated protein</fullName>
    </submittedName>
</protein>
<evidence type="ECO:0000256" key="2">
    <source>
        <dbReference type="ARBA" id="ARBA00022692"/>
    </source>
</evidence>
<organism evidence="7">
    <name type="scientific">freshwater metagenome</name>
    <dbReference type="NCBI Taxonomy" id="449393"/>
    <lineage>
        <taxon>unclassified sequences</taxon>
        <taxon>metagenomes</taxon>
        <taxon>ecological metagenomes</taxon>
    </lineage>
</organism>
<comment type="subcellular location">
    <subcellularLocation>
        <location evidence="1">Endomembrane system</location>
        <topology evidence="1">Multi-pass membrane protein</topology>
    </subcellularLocation>
</comment>
<dbReference type="Gene3D" id="1.20.1250.20">
    <property type="entry name" value="MFS general substrate transporter like domains"/>
    <property type="match status" value="1"/>
</dbReference>
<feature type="transmembrane region" description="Helical" evidence="5">
    <location>
        <begin position="282"/>
        <end position="302"/>
    </location>
</feature>